<comment type="catalytic activity">
    <reaction evidence="4">
        <text>holo-[ACP] + malonyl-CoA = malonyl-[ACP] + CoA</text>
        <dbReference type="Rhea" id="RHEA:41792"/>
        <dbReference type="Rhea" id="RHEA-COMP:9623"/>
        <dbReference type="Rhea" id="RHEA-COMP:9685"/>
        <dbReference type="ChEBI" id="CHEBI:57287"/>
        <dbReference type="ChEBI" id="CHEBI:57384"/>
        <dbReference type="ChEBI" id="CHEBI:64479"/>
        <dbReference type="ChEBI" id="CHEBI:78449"/>
        <dbReference type="EC" id="2.3.1.39"/>
    </reaction>
</comment>
<organism evidence="6 7">
    <name type="scientific">Nocardiopsis rhodophaea</name>
    <dbReference type="NCBI Taxonomy" id="280238"/>
    <lineage>
        <taxon>Bacteria</taxon>
        <taxon>Bacillati</taxon>
        <taxon>Actinomycetota</taxon>
        <taxon>Actinomycetes</taxon>
        <taxon>Streptosporangiales</taxon>
        <taxon>Nocardiopsidaceae</taxon>
        <taxon>Nocardiopsis</taxon>
    </lineage>
</organism>
<name>A0ABN2S5E4_9ACTN</name>
<evidence type="ECO:0000256" key="4">
    <source>
        <dbReference type="ARBA" id="ARBA00048462"/>
    </source>
</evidence>
<accession>A0ABN2S5E4</accession>
<evidence type="ECO:0000256" key="1">
    <source>
        <dbReference type="ARBA" id="ARBA00013258"/>
    </source>
</evidence>
<dbReference type="Gene3D" id="3.30.70.250">
    <property type="entry name" value="Malonyl-CoA ACP transacylase, ACP-binding"/>
    <property type="match status" value="1"/>
</dbReference>
<dbReference type="InterPro" id="IPR014043">
    <property type="entry name" value="Acyl_transferase_dom"/>
</dbReference>
<reference evidence="6 7" key="1">
    <citation type="journal article" date="2019" name="Int. J. Syst. Evol. Microbiol.">
        <title>The Global Catalogue of Microorganisms (GCM) 10K type strain sequencing project: providing services to taxonomists for standard genome sequencing and annotation.</title>
        <authorList>
            <consortium name="The Broad Institute Genomics Platform"/>
            <consortium name="The Broad Institute Genome Sequencing Center for Infectious Disease"/>
            <person name="Wu L."/>
            <person name="Ma J."/>
        </authorList>
    </citation>
    <scope>NUCLEOTIDE SEQUENCE [LARGE SCALE GENOMIC DNA]</scope>
    <source>
        <strain evidence="6 7">JCM 15313</strain>
    </source>
</reference>
<evidence type="ECO:0000259" key="5">
    <source>
        <dbReference type="SMART" id="SM00827"/>
    </source>
</evidence>
<dbReference type="Gene3D" id="3.40.366.10">
    <property type="entry name" value="Malonyl-Coenzyme A Acyl Carrier Protein, domain 2"/>
    <property type="match status" value="1"/>
</dbReference>
<dbReference type="PANTHER" id="PTHR42681:SF1">
    <property type="entry name" value="MALONYL-COA-ACYL CARRIER PROTEIN TRANSACYLASE, MITOCHONDRIAL"/>
    <property type="match status" value="1"/>
</dbReference>
<sequence>MFAIVAPGQGAQTPGMLSGWLRDPAHAERLRHWSGAADLDLVHLGTRASAAAIARTENAQPLLVAHGLLAHEALARAVPEGAAVVAGHSVGELTAAVYAGVLTSTDAIRLAAVRGRAMGAACDAEPTSMAAVVGGSELDVLDRLAELDLTAATFNGTGQIVAAGPADGIQRLAAAPPRGATVKPLPVAGAFHTPFMEPARQAVAAAAAATRFDRPRQLLLSNADGAVLTSPEEIRQRLVDQVVRPVRWDLCLRALARMQPGLALSLPPARTLANILKRQYPGIAVVPVNVPRDLAKAAARLEADTGKGEPAHAGA</sequence>
<keyword evidence="7" id="KW-1185">Reference proteome</keyword>
<evidence type="ECO:0000256" key="3">
    <source>
        <dbReference type="ARBA" id="ARBA00023315"/>
    </source>
</evidence>
<evidence type="ECO:0000313" key="7">
    <source>
        <dbReference type="Proteomes" id="UP001501585"/>
    </source>
</evidence>
<dbReference type="RefSeq" id="WP_344107116.1">
    <property type="nucleotide sequence ID" value="NZ_BAAAPC010000001.1"/>
</dbReference>
<dbReference type="Proteomes" id="UP001501585">
    <property type="component" value="Unassembled WGS sequence"/>
</dbReference>
<proteinExistence type="predicted"/>
<dbReference type="EC" id="2.3.1.39" evidence="1"/>
<protein>
    <recommendedName>
        <fullName evidence="1">[acyl-carrier-protein] S-malonyltransferase</fullName>
        <ecNumber evidence="1">2.3.1.39</ecNumber>
    </recommendedName>
</protein>
<dbReference type="SUPFAM" id="SSF52151">
    <property type="entry name" value="FabD/lysophospholipase-like"/>
    <property type="match status" value="1"/>
</dbReference>
<dbReference type="SUPFAM" id="SSF55048">
    <property type="entry name" value="Probable ACP-binding domain of malonyl-CoA ACP transacylase"/>
    <property type="match status" value="1"/>
</dbReference>
<dbReference type="InterPro" id="IPR016035">
    <property type="entry name" value="Acyl_Trfase/lysoPLipase"/>
</dbReference>
<dbReference type="InterPro" id="IPR050858">
    <property type="entry name" value="Mal-CoA-ACP_Trans/PKS_FabD"/>
</dbReference>
<feature type="domain" description="Malonyl-CoA:ACP transacylase (MAT)" evidence="5">
    <location>
        <begin position="5"/>
        <end position="293"/>
    </location>
</feature>
<dbReference type="SMART" id="SM00827">
    <property type="entry name" value="PKS_AT"/>
    <property type="match status" value="1"/>
</dbReference>
<evidence type="ECO:0000313" key="6">
    <source>
        <dbReference type="EMBL" id="GAA1980652.1"/>
    </source>
</evidence>
<dbReference type="PANTHER" id="PTHR42681">
    <property type="entry name" value="MALONYL-COA-ACYL CARRIER PROTEIN TRANSACYLASE, MITOCHONDRIAL"/>
    <property type="match status" value="1"/>
</dbReference>
<comment type="caution">
    <text evidence="6">The sequence shown here is derived from an EMBL/GenBank/DDBJ whole genome shotgun (WGS) entry which is preliminary data.</text>
</comment>
<evidence type="ECO:0000256" key="2">
    <source>
        <dbReference type="ARBA" id="ARBA00022679"/>
    </source>
</evidence>
<keyword evidence="3" id="KW-0012">Acyltransferase</keyword>
<dbReference type="InterPro" id="IPR001227">
    <property type="entry name" value="Ac_transferase_dom_sf"/>
</dbReference>
<dbReference type="InterPro" id="IPR016036">
    <property type="entry name" value="Malonyl_transacylase_ACP-bd"/>
</dbReference>
<gene>
    <name evidence="6" type="primary">fabD</name>
    <name evidence="6" type="ORF">GCM10009799_02200</name>
</gene>
<dbReference type="EMBL" id="BAAAPC010000001">
    <property type="protein sequence ID" value="GAA1980652.1"/>
    <property type="molecule type" value="Genomic_DNA"/>
</dbReference>
<keyword evidence="2" id="KW-0808">Transferase</keyword>
<dbReference type="Pfam" id="PF00698">
    <property type="entry name" value="Acyl_transf_1"/>
    <property type="match status" value="1"/>
</dbReference>